<organism evidence="1 2">
    <name type="scientific">Candidatus Buchananbacteria bacterium RBG_13_36_9</name>
    <dbReference type="NCBI Taxonomy" id="1797530"/>
    <lineage>
        <taxon>Bacteria</taxon>
        <taxon>Candidatus Buchananiibacteriota</taxon>
    </lineage>
</organism>
<accession>A0A1G1XQJ7</accession>
<dbReference type="EMBL" id="MHHZ01000004">
    <property type="protein sequence ID" value="OGY42373.1"/>
    <property type="molecule type" value="Genomic_DNA"/>
</dbReference>
<name>A0A1G1XQJ7_9BACT</name>
<proteinExistence type="predicted"/>
<dbReference type="AlphaFoldDB" id="A0A1G1XQJ7"/>
<evidence type="ECO:0000313" key="2">
    <source>
        <dbReference type="Proteomes" id="UP000176498"/>
    </source>
</evidence>
<sequence>MFILAILILIGIFAFSQFMPELKKINFGGISGWFSKIGDNLSQETEENLNSDEFEETDEAAENDFADEDVEYVGDLQSYTLELGRSEADIQSKRTYTFYLPVDIVFELQGVDASSSILLFKKDEQELFKLSNFDYAKTDDQIDEFWPTADEYSFVGGHTNILELEDDDYEDEMYIFADTLKIDDEPVF</sequence>
<dbReference type="Proteomes" id="UP000176498">
    <property type="component" value="Unassembled WGS sequence"/>
</dbReference>
<evidence type="ECO:0000313" key="1">
    <source>
        <dbReference type="EMBL" id="OGY42373.1"/>
    </source>
</evidence>
<reference evidence="1 2" key="1">
    <citation type="journal article" date="2016" name="Nat. Commun.">
        <title>Thousands of microbial genomes shed light on interconnected biogeochemical processes in an aquifer system.</title>
        <authorList>
            <person name="Anantharaman K."/>
            <person name="Brown C.T."/>
            <person name="Hug L.A."/>
            <person name="Sharon I."/>
            <person name="Castelle C.J."/>
            <person name="Probst A.J."/>
            <person name="Thomas B.C."/>
            <person name="Singh A."/>
            <person name="Wilkins M.J."/>
            <person name="Karaoz U."/>
            <person name="Brodie E.L."/>
            <person name="Williams K.H."/>
            <person name="Hubbard S.S."/>
            <person name="Banfield J.F."/>
        </authorList>
    </citation>
    <scope>NUCLEOTIDE SEQUENCE [LARGE SCALE GENOMIC DNA]</scope>
</reference>
<comment type="caution">
    <text evidence="1">The sequence shown here is derived from an EMBL/GenBank/DDBJ whole genome shotgun (WGS) entry which is preliminary data.</text>
</comment>
<protein>
    <submittedName>
        <fullName evidence="1">Uncharacterized protein</fullName>
    </submittedName>
</protein>
<gene>
    <name evidence="1" type="ORF">A2Y82_04400</name>
</gene>